<keyword evidence="2" id="KW-0378">Hydrolase</keyword>
<feature type="binding site" evidence="5">
    <location>
        <position position="102"/>
    </location>
    <ligand>
        <name>Mn(2+)</name>
        <dbReference type="ChEBI" id="CHEBI:29035"/>
        <label>2</label>
    </ligand>
</feature>
<dbReference type="InterPro" id="IPR011650">
    <property type="entry name" value="Peptidase_M20_dimer"/>
</dbReference>
<feature type="binding site" evidence="5">
    <location>
        <position position="136"/>
    </location>
    <ligand>
        <name>Mn(2+)</name>
        <dbReference type="ChEBI" id="CHEBI:29035"/>
        <label>2</label>
    </ligand>
</feature>
<dbReference type="PIRSF" id="PIRSF005962">
    <property type="entry name" value="Pept_M20D_amidohydro"/>
    <property type="match status" value="1"/>
</dbReference>
<dbReference type="GO" id="GO:0046872">
    <property type="term" value="F:metal ion binding"/>
    <property type="evidence" value="ECO:0007669"/>
    <property type="project" value="UniProtKB-KW"/>
</dbReference>
<evidence type="ECO:0000313" key="8">
    <source>
        <dbReference type="Proteomes" id="UP000288197"/>
    </source>
</evidence>
<organism evidence="7 8">
    <name type="scientific">Vagococcus fluvialis</name>
    <dbReference type="NCBI Taxonomy" id="2738"/>
    <lineage>
        <taxon>Bacteria</taxon>
        <taxon>Bacillati</taxon>
        <taxon>Bacillota</taxon>
        <taxon>Bacilli</taxon>
        <taxon>Lactobacillales</taxon>
        <taxon>Enterococcaceae</taxon>
        <taxon>Vagococcus</taxon>
    </lineage>
</organism>
<dbReference type="PANTHER" id="PTHR11014:SF63">
    <property type="entry name" value="METALLOPEPTIDASE, PUTATIVE (AFU_ORTHOLOGUE AFUA_6G09600)-RELATED"/>
    <property type="match status" value="1"/>
</dbReference>
<keyword evidence="4" id="KW-0457">Lysine biosynthesis</keyword>
<comment type="cofactor">
    <cofactor evidence="5">
        <name>Mn(2+)</name>
        <dbReference type="ChEBI" id="CHEBI:29035"/>
    </cofactor>
    <text evidence="5">The Mn(2+) ion enhances activity.</text>
</comment>
<dbReference type="InterPro" id="IPR002933">
    <property type="entry name" value="Peptidase_M20"/>
</dbReference>
<keyword evidence="8" id="KW-1185">Reference proteome</keyword>
<evidence type="ECO:0000256" key="3">
    <source>
        <dbReference type="ARBA" id="ARBA00022915"/>
    </source>
</evidence>
<name>A0A369AQI0_9ENTE</name>
<dbReference type="GO" id="GO:0050118">
    <property type="term" value="F:N-acetyldiaminopimelate deacetylase activity"/>
    <property type="evidence" value="ECO:0007669"/>
    <property type="project" value="UniProtKB-ARBA"/>
</dbReference>
<dbReference type="GO" id="GO:0009085">
    <property type="term" value="P:lysine biosynthetic process"/>
    <property type="evidence" value="ECO:0007669"/>
    <property type="project" value="UniProtKB-KW"/>
</dbReference>
<dbReference type="GO" id="GO:0019877">
    <property type="term" value="P:diaminopimelate biosynthetic process"/>
    <property type="evidence" value="ECO:0007669"/>
    <property type="project" value="UniProtKB-KW"/>
</dbReference>
<dbReference type="RefSeq" id="WP_114290490.1">
    <property type="nucleotide sequence ID" value="NZ_JARQAY010000007.1"/>
</dbReference>
<reference evidence="7 8" key="1">
    <citation type="submission" date="2017-05" db="EMBL/GenBank/DDBJ databases">
        <title>Vagococcus spp. assemblies.</title>
        <authorList>
            <person name="Gulvik C.A."/>
        </authorList>
    </citation>
    <scope>NUCLEOTIDE SEQUENCE [LARGE SCALE GENOMIC DNA]</scope>
    <source>
        <strain evidence="7 8">NCFB 2497</strain>
    </source>
</reference>
<dbReference type="InterPro" id="IPR017439">
    <property type="entry name" value="Amidohydrolase"/>
</dbReference>
<feature type="binding site" evidence="5">
    <location>
        <position position="360"/>
    </location>
    <ligand>
        <name>Mn(2+)</name>
        <dbReference type="ChEBI" id="CHEBI:29035"/>
        <label>2</label>
    </ligand>
</feature>
<dbReference type="Gene3D" id="3.40.630.10">
    <property type="entry name" value="Zn peptidases"/>
    <property type="match status" value="1"/>
</dbReference>
<evidence type="ECO:0000259" key="6">
    <source>
        <dbReference type="Pfam" id="PF07687"/>
    </source>
</evidence>
<evidence type="ECO:0000256" key="5">
    <source>
        <dbReference type="PIRSR" id="PIRSR005962-1"/>
    </source>
</evidence>
<dbReference type="FunFam" id="3.30.70.360:FF:000001">
    <property type="entry name" value="N-acetyldiaminopimelate deacetylase"/>
    <property type="match status" value="1"/>
</dbReference>
<keyword evidence="5" id="KW-0479">Metal-binding</keyword>
<keyword evidence="1" id="KW-0028">Amino-acid biosynthesis</keyword>
<dbReference type="OrthoDB" id="9776731at2"/>
<keyword evidence="3" id="KW-0220">Diaminopimelate biosynthesis</keyword>
<evidence type="ECO:0000256" key="1">
    <source>
        <dbReference type="ARBA" id="ARBA00022605"/>
    </source>
</evidence>
<evidence type="ECO:0000313" key="7">
    <source>
        <dbReference type="EMBL" id="RST99025.1"/>
    </source>
</evidence>
<evidence type="ECO:0000256" key="4">
    <source>
        <dbReference type="ARBA" id="ARBA00023154"/>
    </source>
</evidence>
<dbReference type="NCBIfam" id="TIGR01891">
    <property type="entry name" value="amidohydrolases"/>
    <property type="match status" value="1"/>
</dbReference>
<dbReference type="InterPro" id="IPR036264">
    <property type="entry name" value="Bact_exopeptidase_dim_dom"/>
</dbReference>
<comment type="caution">
    <text evidence="7">The sequence shown here is derived from an EMBL/GenBank/DDBJ whole genome shotgun (WGS) entry which is preliminary data.</text>
</comment>
<evidence type="ECO:0000256" key="2">
    <source>
        <dbReference type="ARBA" id="ARBA00022801"/>
    </source>
</evidence>
<gene>
    <name evidence="7" type="ORF">CBF32_12355</name>
</gene>
<dbReference type="GeneID" id="63147478"/>
<dbReference type="Pfam" id="PF07687">
    <property type="entry name" value="M20_dimer"/>
    <property type="match status" value="1"/>
</dbReference>
<feature type="binding site" evidence="5">
    <location>
        <position position="161"/>
    </location>
    <ligand>
        <name>Mn(2+)</name>
        <dbReference type="ChEBI" id="CHEBI:29035"/>
        <label>2</label>
    </ligand>
</feature>
<feature type="binding site" evidence="5">
    <location>
        <position position="100"/>
    </location>
    <ligand>
        <name>Mn(2+)</name>
        <dbReference type="ChEBI" id="CHEBI:29035"/>
        <label>2</label>
    </ligand>
</feature>
<dbReference type="Gene3D" id="3.30.70.360">
    <property type="match status" value="1"/>
</dbReference>
<keyword evidence="5" id="KW-0464">Manganese</keyword>
<dbReference type="SUPFAM" id="SSF53187">
    <property type="entry name" value="Zn-dependent exopeptidases"/>
    <property type="match status" value="1"/>
</dbReference>
<protein>
    <recommendedName>
        <fullName evidence="6">Peptidase M20 dimerisation domain-containing protein</fullName>
    </recommendedName>
</protein>
<dbReference type="Pfam" id="PF01546">
    <property type="entry name" value="Peptidase_M20"/>
    <property type="match status" value="1"/>
</dbReference>
<accession>A0A369AQI0</accession>
<dbReference type="Proteomes" id="UP000288197">
    <property type="component" value="Unassembled WGS sequence"/>
</dbReference>
<dbReference type="PANTHER" id="PTHR11014">
    <property type="entry name" value="PEPTIDASE M20 FAMILY MEMBER"/>
    <property type="match status" value="1"/>
</dbReference>
<sequence>MIEEEMLYQKMCDWRHYLHQYPEVSYEEYKTSEWLQKKIREFSGFDIIKIGETSFIATIYGKKEGSKDVIAFRTDIDALPVKEETGLPYASLSDGVMHACGHDFHMPMLLGLASWLSDNQDQFSNAIKLVFQSAEEVPPGGAKEIVASGFLDDVSHIYGFHVFPGHQVGHIGIASGPITASQDIIELEIKGKGSHGATPELGVDPILVGAEIISSIHHIVSRNISAFDSAVISFGEFHAGDIFNIIPDKAVIRGNVRTTNKQVRQLIEERITQVIEGVCLANNATFKLNYTKGYGPVINDEFTTQIAYNTVKENLDEKYIFTNPQKMVSEDFSEYGKKIPSCFMILGGGLAEDGYEYMNHHPKFYLDESLMKNGVSTYINLVKKHSKL</sequence>
<proteinExistence type="predicted"/>
<dbReference type="EMBL" id="NGJX01000017">
    <property type="protein sequence ID" value="RST99025.1"/>
    <property type="molecule type" value="Genomic_DNA"/>
</dbReference>
<dbReference type="SUPFAM" id="SSF55031">
    <property type="entry name" value="Bacterial exopeptidase dimerisation domain"/>
    <property type="match status" value="1"/>
</dbReference>
<feature type="domain" description="Peptidase M20 dimerisation" evidence="6">
    <location>
        <begin position="186"/>
        <end position="277"/>
    </location>
</feature>
<dbReference type="AlphaFoldDB" id="A0A369AQI0"/>